<dbReference type="Pfam" id="PF13424">
    <property type="entry name" value="TPR_12"/>
    <property type="match status" value="1"/>
</dbReference>
<keyword evidence="4" id="KW-0802">TPR repeat</keyword>
<keyword evidence="2" id="KW-0963">Cytoplasm</keyword>
<evidence type="ECO:0000256" key="5">
    <source>
        <dbReference type="ARBA" id="ARBA00040665"/>
    </source>
</evidence>
<keyword evidence="3" id="KW-0677">Repeat</keyword>
<sequence length="454" mass="52363">MKLEPIKNPHSKVNQVQKKTKVEEKDELIEKTKKNTLDKYGVRTHQPSYDDINLKFQKKSVGKKYMQITAAMSGSGQNFGDKDDFKLEEKVTEESQGIRLLHFFYVTTNSTPSEIEPNIKLKEEQRMNKRGGKIPFQKNQDSLLTLSDNLVQGENFLRDTNIKNCFNQYLKVAGQFEELNDYETASYFHKRCLDVSVDNKYIEGEAKAYMGLGICEEKVLNIFEAMNYLETALEKSIDGALTKIEKDISKQLVRVYQIIAIDFQDREEFDKSLEYFEKCLDASKRANDKDKEAECYQRIGLIHEKLGDLDKSIVFLNRFLELCLQNDNKEKAGEAHKKLAETHSKNGNISAAIKHLESLLNIAIEENKKAAQADAALKLGLLHYQEGLIKKSVDYLQRHFELLRKEEIKNQKLIDAARVNLGIAQANTKIENFKHLILNDVNTLLTWKIKREKL</sequence>
<evidence type="ECO:0000256" key="3">
    <source>
        <dbReference type="ARBA" id="ARBA00022737"/>
    </source>
</evidence>
<dbReference type="OMA" id="QLAWMSG"/>
<dbReference type="EMBL" id="CCKQ01018198">
    <property type="protein sequence ID" value="CDW90136.1"/>
    <property type="molecule type" value="Genomic_DNA"/>
</dbReference>
<dbReference type="GO" id="GO:0003341">
    <property type="term" value="P:cilium movement"/>
    <property type="evidence" value="ECO:0007669"/>
    <property type="project" value="TreeGrafter"/>
</dbReference>
<keyword evidence="8" id="KW-1185">Reference proteome</keyword>
<dbReference type="GO" id="GO:0005737">
    <property type="term" value="C:cytoplasm"/>
    <property type="evidence" value="ECO:0007669"/>
    <property type="project" value="UniProtKB-SubCell"/>
</dbReference>
<evidence type="ECO:0000313" key="8">
    <source>
        <dbReference type="Proteomes" id="UP000039865"/>
    </source>
</evidence>
<dbReference type="GO" id="GO:0005929">
    <property type="term" value="C:cilium"/>
    <property type="evidence" value="ECO:0007669"/>
    <property type="project" value="TreeGrafter"/>
</dbReference>
<evidence type="ECO:0000313" key="7">
    <source>
        <dbReference type="EMBL" id="CDW90136.1"/>
    </source>
</evidence>
<evidence type="ECO:0000256" key="2">
    <source>
        <dbReference type="ARBA" id="ARBA00022490"/>
    </source>
</evidence>
<evidence type="ECO:0000256" key="4">
    <source>
        <dbReference type="ARBA" id="ARBA00022803"/>
    </source>
</evidence>
<dbReference type="InParanoid" id="A0A078B7E6"/>
<evidence type="ECO:0000256" key="6">
    <source>
        <dbReference type="SAM" id="MobiDB-lite"/>
    </source>
</evidence>
<gene>
    <name evidence="7" type="primary">Contig1640.g1783</name>
    <name evidence="7" type="ORF">STYLEM_19277</name>
</gene>
<name>A0A078B7E6_STYLE</name>
<dbReference type="PANTHER" id="PTHR46630">
    <property type="entry name" value="TETRATRICOPEPTIDE REPEAT PROTEIN 29"/>
    <property type="match status" value="1"/>
</dbReference>
<dbReference type="SUPFAM" id="SSF48452">
    <property type="entry name" value="TPR-like"/>
    <property type="match status" value="2"/>
</dbReference>
<dbReference type="PANTHER" id="PTHR46630:SF1">
    <property type="entry name" value="TETRATRICOPEPTIDE REPEAT PROTEIN 29"/>
    <property type="match status" value="1"/>
</dbReference>
<protein>
    <recommendedName>
        <fullName evidence="5">Tetratricopeptide repeat protein 29</fullName>
    </recommendedName>
</protein>
<dbReference type="InterPro" id="IPR019734">
    <property type="entry name" value="TPR_rpt"/>
</dbReference>
<dbReference type="Gene3D" id="1.25.40.10">
    <property type="entry name" value="Tetratricopeptide repeat domain"/>
    <property type="match status" value="1"/>
</dbReference>
<dbReference type="InterPro" id="IPR011990">
    <property type="entry name" value="TPR-like_helical_dom_sf"/>
</dbReference>
<dbReference type="InterPro" id="IPR051476">
    <property type="entry name" value="Bac_ResReg_Asp_Phosphatase"/>
</dbReference>
<dbReference type="Proteomes" id="UP000039865">
    <property type="component" value="Unassembled WGS sequence"/>
</dbReference>
<dbReference type="AlphaFoldDB" id="A0A078B7E6"/>
<dbReference type="OrthoDB" id="626167at2759"/>
<dbReference type="SMART" id="SM00028">
    <property type="entry name" value="TPR"/>
    <property type="match status" value="6"/>
</dbReference>
<organism evidence="7 8">
    <name type="scientific">Stylonychia lemnae</name>
    <name type="common">Ciliate</name>
    <dbReference type="NCBI Taxonomy" id="5949"/>
    <lineage>
        <taxon>Eukaryota</taxon>
        <taxon>Sar</taxon>
        <taxon>Alveolata</taxon>
        <taxon>Ciliophora</taxon>
        <taxon>Intramacronucleata</taxon>
        <taxon>Spirotrichea</taxon>
        <taxon>Stichotrichia</taxon>
        <taxon>Sporadotrichida</taxon>
        <taxon>Oxytrichidae</taxon>
        <taxon>Stylonychinae</taxon>
        <taxon>Stylonychia</taxon>
    </lineage>
</organism>
<evidence type="ECO:0000256" key="1">
    <source>
        <dbReference type="ARBA" id="ARBA00004496"/>
    </source>
</evidence>
<proteinExistence type="predicted"/>
<reference evidence="7 8" key="1">
    <citation type="submission" date="2014-06" db="EMBL/GenBank/DDBJ databases">
        <authorList>
            <person name="Swart Estienne"/>
        </authorList>
    </citation>
    <scope>NUCLEOTIDE SEQUENCE [LARGE SCALE GENOMIC DNA]</scope>
    <source>
        <strain evidence="7 8">130c</strain>
    </source>
</reference>
<comment type="subcellular location">
    <subcellularLocation>
        <location evidence="1">Cytoplasm</location>
    </subcellularLocation>
</comment>
<accession>A0A078B7E6</accession>
<feature type="region of interest" description="Disordered" evidence="6">
    <location>
        <begin position="1"/>
        <end position="21"/>
    </location>
</feature>